<reference evidence="2 3" key="1">
    <citation type="submission" date="2023-08" db="EMBL/GenBank/DDBJ databases">
        <title>Black Yeasts Isolated from many extreme environments.</title>
        <authorList>
            <person name="Coleine C."/>
            <person name="Stajich J.E."/>
            <person name="Selbmann L."/>
        </authorList>
    </citation>
    <scope>NUCLEOTIDE SEQUENCE [LARGE SCALE GENOMIC DNA]</scope>
    <source>
        <strain evidence="2 3">CCFEE 5935</strain>
    </source>
</reference>
<evidence type="ECO:0000256" key="1">
    <source>
        <dbReference type="SAM" id="SignalP"/>
    </source>
</evidence>
<protein>
    <submittedName>
        <fullName evidence="2">Uncharacterized protein</fullName>
    </submittedName>
</protein>
<gene>
    <name evidence="2" type="ORF">LTR77_004901</name>
</gene>
<name>A0AAV9PCU1_9PEZI</name>
<keyword evidence="3" id="KW-1185">Reference proteome</keyword>
<feature type="signal peptide" evidence="1">
    <location>
        <begin position="1"/>
        <end position="17"/>
    </location>
</feature>
<accession>A0AAV9PCU1</accession>
<dbReference type="AlphaFoldDB" id="A0AAV9PCU1"/>
<feature type="chain" id="PRO_5043384517" evidence="1">
    <location>
        <begin position="18"/>
        <end position="207"/>
    </location>
</feature>
<dbReference type="RefSeq" id="XP_064659512.1">
    <property type="nucleotide sequence ID" value="XM_064802151.1"/>
</dbReference>
<comment type="caution">
    <text evidence="2">The sequence shown here is derived from an EMBL/GenBank/DDBJ whole genome shotgun (WGS) entry which is preliminary data.</text>
</comment>
<sequence length="207" mass="21615">MKVTGFLSLAFAALASAVPAGQTTSKGVSQLAKFDDLTAVPGISQINPVGIYKGINYRSFNVLQNGVLGAAQVSGVKAQSGSQVAANSITGTVLTGSPALIPASPYKSFNLQSLYFGCVVNSAVSVSGVPQQCTVAFTSYLPGSNVAYQTINQQFDPSNAVLSKMTQVTFPKSWQKMGRVSISIVQATTTSPLAALFLDNVQYTLFK</sequence>
<dbReference type="GeneID" id="89926245"/>
<keyword evidence="1" id="KW-0732">Signal</keyword>
<evidence type="ECO:0000313" key="2">
    <source>
        <dbReference type="EMBL" id="KAK5170314.1"/>
    </source>
</evidence>
<dbReference type="EMBL" id="JAVRRT010000007">
    <property type="protein sequence ID" value="KAK5170314.1"/>
    <property type="molecule type" value="Genomic_DNA"/>
</dbReference>
<organism evidence="2 3">
    <name type="scientific">Saxophila tyrrhenica</name>
    <dbReference type="NCBI Taxonomy" id="1690608"/>
    <lineage>
        <taxon>Eukaryota</taxon>
        <taxon>Fungi</taxon>
        <taxon>Dikarya</taxon>
        <taxon>Ascomycota</taxon>
        <taxon>Pezizomycotina</taxon>
        <taxon>Dothideomycetes</taxon>
        <taxon>Dothideomycetidae</taxon>
        <taxon>Mycosphaerellales</taxon>
        <taxon>Extremaceae</taxon>
        <taxon>Saxophila</taxon>
    </lineage>
</organism>
<evidence type="ECO:0000313" key="3">
    <source>
        <dbReference type="Proteomes" id="UP001337655"/>
    </source>
</evidence>
<proteinExistence type="predicted"/>
<dbReference type="Proteomes" id="UP001337655">
    <property type="component" value="Unassembled WGS sequence"/>
</dbReference>